<evidence type="ECO:0000313" key="2">
    <source>
        <dbReference type="Proteomes" id="UP000075886"/>
    </source>
</evidence>
<protein>
    <submittedName>
        <fullName evidence="1">Uncharacterized protein</fullName>
    </submittedName>
</protein>
<dbReference type="AlphaFoldDB" id="A0A182PZJ7"/>
<accession>A0A182PZJ7</accession>
<sequence>MSIRVSCSAKCFTGMFGKRYELSRWDGGPRNAGSFLVLIRQGLRLQEGRFGVQLLVPVEQQLEHLLRLREGAVGVQEHVHERALELTVVGREGIDQPGEGGRLNEPHPYRLPLQVRYLIVGILLLVEGEDKKKVSPEHEQHVERILDLLQNKRVLLTLLALGVGRWYRTFLR</sequence>
<reference evidence="2" key="1">
    <citation type="submission" date="2014-01" db="EMBL/GenBank/DDBJ databases">
        <title>The Genome Sequence of Anopheles farauti FAR1 (V2).</title>
        <authorList>
            <consortium name="The Broad Institute Genomics Platform"/>
            <person name="Neafsey D.E."/>
            <person name="Besansky N."/>
            <person name="Howell P."/>
            <person name="Walton C."/>
            <person name="Young S.K."/>
            <person name="Zeng Q."/>
            <person name="Gargeya S."/>
            <person name="Fitzgerald M."/>
            <person name="Haas B."/>
            <person name="Abouelleil A."/>
            <person name="Allen A.W."/>
            <person name="Alvarado L."/>
            <person name="Arachchi H.M."/>
            <person name="Berlin A.M."/>
            <person name="Chapman S.B."/>
            <person name="Gainer-Dewar J."/>
            <person name="Goldberg J."/>
            <person name="Griggs A."/>
            <person name="Gujja S."/>
            <person name="Hansen M."/>
            <person name="Howarth C."/>
            <person name="Imamovic A."/>
            <person name="Ireland A."/>
            <person name="Larimer J."/>
            <person name="McCowan C."/>
            <person name="Murphy C."/>
            <person name="Pearson M."/>
            <person name="Poon T.W."/>
            <person name="Priest M."/>
            <person name="Roberts A."/>
            <person name="Saif S."/>
            <person name="Shea T."/>
            <person name="Sisk P."/>
            <person name="Sykes S."/>
            <person name="Wortman J."/>
            <person name="Nusbaum C."/>
            <person name="Birren B."/>
        </authorList>
    </citation>
    <scope>NUCLEOTIDE SEQUENCE [LARGE SCALE GENOMIC DNA]</scope>
    <source>
        <strain evidence="2">FAR1</strain>
    </source>
</reference>
<dbReference type="EnsemblMetazoa" id="AFAF000111-RA">
    <property type="protein sequence ID" value="AFAF000111-PA"/>
    <property type="gene ID" value="AFAF000111"/>
</dbReference>
<dbReference type="Proteomes" id="UP000075886">
    <property type="component" value="Unassembled WGS sequence"/>
</dbReference>
<dbReference type="VEuPathDB" id="VectorBase:AFAF000111"/>
<name>A0A182PZJ7_9DIPT</name>
<organism evidence="1 2">
    <name type="scientific">Anopheles farauti</name>
    <dbReference type="NCBI Taxonomy" id="69004"/>
    <lineage>
        <taxon>Eukaryota</taxon>
        <taxon>Metazoa</taxon>
        <taxon>Ecdysozoa</taxon>
        <taxon>Arthropoda</taxon>
        <taxon>Hexapoda</taxon>
        <taxon>Insecta</taxon>
        <taxon>Pterygota</taxon>
        <taxon>Neoptera</taxon>
        <taxon>Endopterygota</taxon>
        <taxon>Diptera</taxon>
        <taxon>Nematocera</taxon>
        <taxon>Culicoidea</taxon>
        <taxon>Culicidae</taxon>
        <taxon>Anophelinae</taxon>
        <taxon>Anopheles</taxon>
    </lineage>
</organism>
<keyword evidence="2" id="KW-1185">Reference proteome</keyword>
<proteinExistence type="predicted"/>
<reference evidence="1" key="2">
    <citation type="submission" date="2020-05" db="UniProtKB">
        <authorList>
            <consortium name="EnsemblMetazoa"/>
        </authorList>
    </citation>
    <scope>IDENTIFICATION</scope>
    <source>
        <strain evidence="1">FAR1</strain>
    </source>
</reference>
<evidence type="ECO:0000313" key="1">
    <source>
        <dbReference type="EnsemblMetazoa" id="AFAF000111-PA"/>
    </source>
</evidence>
<dbReference type="EMBL" id="AXCN02001805">
    <property type="status" value="NOT_ANNOTATED_CDS"/>
    <property type="molecule type" value="Genomic_DNA"/>
</dbReference>